<protein>
    <submittedName>
        <fullName evidence="2">WxcM-like domain-containing protein</fullName>
    </submittedName>
</protein>
<dbReference type="InterPro" id="IPR008894">
    <property type="entry name" value="QdtA_cupin_dom"/>
</dbReference>
<dbReference type="CDD" id="cd20292">
    <property type="entry name" value="cupin_QdtA-like"/>
    <property type="match status" value="1"/>
</dbReference>
<dbReference type="InterPro" id="IPR011051">
    <property type="entry name" value="RmlC_Cupin_sf"/>
</dbReference>
<sequence length="136" mass="15584">MLTPHLIEFPKLGAPDIGYISVAEEGHLLPFVPKRVFWTYHTPEEIVRGRHAHYKTEQVLVALAGRIVVVIERPGGELLSFRLDSPHVGLYIPPNNWHSMHYSETAIQLTFASELYSEADYIRDYATFRKVWQAPA</sequence>
<evidence type="ECO:0000259" key="1">
    <source>
        <dbReference type="Pfam" id="PF05523"/>
    </source>
</evidence>
<dbReference type="InterPro" id="IPR014710">
    <property type="entry name" value="RmlC-like_jellyroll"/>
</dbReference>
<dbReference type="AlphaFoldDB" id="A0A5D6V9A8"/>
<comment type="caution">
    <text evidence="2">The sequence shown here is derived from an EMBL/GenBank/DDBJ whole genome shotgun (WGS) entry which is preliminary data.</text>
</comment>
<dbReference type="Proteomes" id="UP000322791">
    <property type="component" value="Unassembled WGS sequence"/>
</dbReference>
<reference evidence="2 3" key="1">
    <citation type="submission" date="2019-08" db="EMBL/GenBank/DDBJ databases">
        <authorList>
            <person name="Seo M.-J."/>
        </authorList>
    </citation>
    <scope>NUCLEOTIDE SEQUENCE [LARGE SCALE GENOMIC DNA]</scope>
    <source>
        <strain evidence="2 3">KIGAM108</strain>
    </source>
</reference>
<evidence type="ECO:0000313" key="3">
    <source>
        <dbReference type="Proteomes" id="UP000322791"/>
    </source>
</evidence>
<dbReference type="Gene3D" id="2.60.120.10">
    <property type="entry name" value="Jelly Rolls"/>
    <property type="match status" value="1"/>
</dbReference>
<proteinExistence type="predicted"/>
<feature type="domain" description="Sugar 3,4-ketoisomerase QdtA cupin" evidence="1">
    <location>
        <begin position="5"/>
        <end position="131"/>
    </location>
</feature>
<dbReference type="EMBL" id="VTHL01000004">
    <property type="protein sequence ID" value="TYZ11930.1"/>
    <property type="molecule type" value="Genomic_DNA"/>
</dbReference>
<dbReference type="RefSeq" id="WP_149070110.1">
    <property type="nucleotide sequence ID" value="NZ_VTHL01000004.1"/>
</dbReference>
<organism evidence="2 3">
    <name type="scientific">Hymenobacter lutimineralis</name>
    <dbReference type="NCBI Taxonomy" id="2606448"/>
    <lineage>
        <taxon>Bacteria</taxon>
        <taxon>Pseudomonadati</taxon>
        <taxon>Bacteroidota</taxon>
        <taxon>Cytophagia</taxon>
        <taxon>Cytophagales</taxon>
        <taxon>Hymenobacteraceae</taxon>
        <taxon>Hymenobacter</taxon>
    </lineage>
</organism>
<keyword evidence="3" id="KW-1185">Reference proteome</keyword>
<gene>
    <name evidence="2" type="ORF">FY528_06150</name>
</gene>
<dbReference type="Pfam" id="PF05523">
    <property type="entry name" value="FdtA"/>
    <property type="match status" value="1"/>
</dbReference>
<dbReference type="SUPFAM" id="SSF51182">
    <property type="entry name" value="RmlC-like cupins"/>
    <property type="match status" value="1"/>
</dbReference>
<name>A0A5D6V9A8_9BACT</name>
<accession>A0A5D6V9A8</accession>
<evidence type="ECO:0000313" key="2">
    <source>
        <dbReference type="EMBL" id="TYZ11930.1"/>
    </source>
</evidence>